<evidence type="ECO:0000313" key="1">
    <source>
        <dbReference type="EMBL" id="KAF4139000.1"/>
    </source>
</evidence>
<dbReference type="Proteomes" id="UP000704712">
    <property type="component" value="Unassembled WGS sequence"/>
</dbReference>
<gene>
    <name evidence="2" type="ORF">GN958_ATG05116</name>
    <name evidence="1" type="ORF">GN958_ATG11807</name>
</gene>
<reference evidence="1" key="1">
    <citation type="submission" date="2020-03" db="EMBL/GenBank/DDBJ databases">
        <title>Hybrid Assembly of Korean Phytophthora infestans isolates.</title>
        <authorList>
            <person name="Prokchorchik M."/>
            <person name="Lee Y."/>
            <person name="Seo J."/>
            <person name="Cho J.-H."/>
            <person name="Park Y.-E."/>
            <person name="Jang D.-C."/>
            <person name="Im J.-S."/>
            <person name="Choi J.-G."/>
            <person name="Park H.-J."/>
            <person name="Lee G.-B."/>
            <person name="Lee Y.-G."/>
            <person name="Hong S.-Y."/>
            <person name="Cho K."/>
            <person name="Sohn K.H."/>
        </authorList>
    </citation>
    <scope>NUCLEOTIDE SEQUENCE</scope>
    <source>
        <strain evidence="1">KR_2_A2</strain>
    </source>
</reference>
<evidence type="ECO:0000313" key="2">
    <source>
        <dbReference type="EMBL" id="KAF4145692.1"/>
    </source>
</evidence>
<dbReference type="EMBL" id="JAACNO010001604">
    <property type="protein sequence ID" value="KAF4139000.1"/>
    <property type="molecule type" value="Genomic_DNA"/>
</dbReference>
<protein>
    <submittedName>
        <fullName evidence="1">Uncharacterized protein</fullName>
    </submittedName>
</protein>
<sequence>MLSYVTSASEEELLLATVCLSETTAKPLQPRHNISVRKMIDILEMPDKDATTTEVTTQFTVRKTVVGCIKRDRARILEYSSSGGDLTVTRIPPTTRAKVNKKIRNVSLENKLAILDRPGNGAPGKAIAADYGITKDAVSQIKKTRRNFIAF</sequence>
<organism evidence="1 3">
    <name type="scientific">Phytophthora infestans</name>
    <name type="common">Potato late blight agent</name>
    <name type="synonym">Botrytis infestans</name>
    <dbReference type="NCBI Taxonomy" id="4787"/>
    <lineage>
        <taxon>Eukaryota</taxon>
        <taxon>Sar</taxon>
        <taxon>Stramenopiles</taxon>
        <taxon>Oomycota</taxon>
        <taxon>Peronosporomycetes</taxon>
        <taxon>Peronosporales</taxon>
        <taxon>Peronosporaceae</taxon>
        <taxon>Phytophthora</taxon>
    </lineage>
</organism>
<comment type="caution">
    <text evidence="1">The sequence shown here is derived from an EMBL/GenBank/DDBJ whole genome shotgun (WGS) entry which is preliminary data.</text>
</comment>
<evidence type="ECO:0000313" key="3">
    <source>
        <dbReference type="Proteomes" id="UP000704712"/>
    </source>
</evidence>
<accession>A0A8S9UED3</accession>
<proteinExistence type="predicted"/>
<dbReference type="EMBL" id="JAACNO010000700">
    <property type="protein sequence ID" value="KAF4145692.1"/>
    <property type="molecule type" value="Genomic_DNA"/>
</dbReference>
<name>A0A8S9UED3_PHYIN</name>
<dbReference type="AlphaFoldDB" id="A0A8S9UED3"/>